<dbReference type="GO" id="GO:0030151">
    <property type="term" value="F:molybdenum ion binding"/>
    <property type="evidence" value="ECO:0007669"/>
    <property type="project" value="InterPro"/>
</dbReference>
<accession>A0A6J6SVX1</accession>
<organism evidence="2">
    <name type="scientific">freshwater metagenome</name>
    <dbReference type="NCBI Taxonomy" id="449393"/>
    <lineage>
        <taxon>unclassified sequences</taxon>
        <taxon>metagenomes</taxon>
        <taxon>ecological metagenomes</taxon>
    </lineage>
</organism>
<evidence type="ECO:0000313" key="2">
    <source>
        <dbReference type="EMBL" id="CAB4739082.1"/>
    </source>
</evidence>
<dbReference type="Gene3D" id="2.40.33.20">
    <property type="entry name" value="PK beta-barrel domain-like"/>
    <property type="match status" value="1"/>
</dbReference>
<dbReference type="PROSITE" id="PS51340">
    <property type="entry name" value="MOSC"/>
    <property type="match status" value="1"/>
</dbReference>
<dbReference type="AlphaFoldDB" id="A0A6J6SVX1"/>
<dbReference type="GO" id="GO:0030170">
    <property type="term" value="F:pyridoxal phosphate binding"/>
    <property type="evidence" value="ECO:0007669"/>
    <property type="project" value="InterPro"/>
</dbReference>
<dbReference type="EMBL" id="CAEZYQ010000007">
    <property type="protein sequence ID" value="CAB4739082.1"/>
    <property type="molecule type" value="Genomic_DNA"/>
</dbReference>
<proteinExistence type="predicted"/>
<dbReference type="GO" id="GO:0003824">
    <property type="term" value="F:catalytic activity"/>
    <property type="evidence" value="ECO:0007669"/>
    <property type="project" value="InterPro"/>
</dbReference>
<evidence type="ECO:0000259" key="1">
    <source>
        <dbReference type="PROSITE" id="PS51340"/>
    </source>
</evidence>
<feature type="domain" description="MOSC" evidence="1">
    <location>
        <begin position="96"/>
        <end position="241"/>
    </location>
</feature>
<protein>
    <submittedName>
        <fullName evidence="2">Unannotated protein</fullName>
    </submittedName>
</protein>
<dbReference type="InterPro" id="IPR011037">
    <property type="entry name" value="Pyrv_Knase-like_insert_dom_sf"/>
</dbReference>
<dbReference type="SUPFAM" id="SSF50800">
    <property type="entry name" value="PK beta-barrel domain-like"/>
    <property type="match status" value="1"/>
</dbReference>
<reference evidence="2" key="1">
    <citation type="submission" date="2020-05" db="EMBL/GenBank/DDBJ databases">
        <authorList>
            <person name="Chiriac C."/>
            <person name="Salcher M."/>
            <person name="Ghai R."/>
            <person name="Kavagutti S V."/>
        </authorList>
    </citation>
    <scope>NUCLEOTIDE SEQUENCE</scope>
</reference>
<dbReference type="Pfam" id="PF03473">
    <property type="entry name" value="MOSC"/>
    <property type="match status" value="1"/>
</dbReference>
<dbReference type="InterPro" id="IPR005302">
    <property type="entry name" value="MoCF_Sase_C"/>
</dbReference>
<name>A0A6J6SVX1_9ZZZZ</name>
<sequence>MQVVSVGYAAVKGTRHLARPEVRIGPAGVVGDRRWCLVDVAARQVLRTVAHPRLMGLAVDGESLVAAGPVATGSGEQVTCDYWGREVALDLIDHPLAARAARLLGLSPARDVRLAAAPPRGVVYAGAVSLVAVATLEALAAEVGAPVDPRRFRANLVVDTGLPPRAEEAWVGREVRVGGAVVRPTALTTRCAVVDHHPETGGRDLRVLAALPVVGGTPVCGVDGEVVTAGVVRPGDPVELLEP</sequence>
<gene>
    <name evidence="2" type="ORF">UFOPK2761_01126</name>
</gene>